<dbReference type="KEGG" id="ache:ACHE_50230A"/>
<reference evidence="2" key="1">
    <citation type="submission" date="2021-01" db="EMBL/GenBank/DDBJ databases">
        <authorList>
            <consortium name="Aspergillus chevalieri M1 genome sequencing consortium"/>
            <person name="Kazuki M."/>
            <person name="Futagami T."/>
        </authorList>
    </citation>
    <scope>NUCLEOTIDE SEQUENCE</scope>
    <source>
        <strain evidence="2">M1</strain>
    </source>
</reference>
<dbReference type="Gene3D" id="3.40.50.720">
    <property type="entry name" value="NAD(P)-binding Rossmann-like Domain"/>
    <property type="match status" value="1"/>
</dbReference>
<dbReference type="AlphaFoldDB" id="A0A7R7VQV5"/>
<keyword evidence="3" id="KW-1185">Reference proteome</keyword>
<gene>
    <name evidence="2" type="ORF">ACHE_50230A</name>
</gene>
<sequence length="205" mass="22827">MSPGLIPLNGPEYTKEGLEICFALSYYIRMRLVSNLLPLLSQSQHPHVLSVLNGGKEKAIYDNNIGLAKNWSPIAVINHTTTMTTLSFEYLSEKNEQITFMHAFPGWVQTDIFARLTPPESSEILWRMTLAAVRGVVALVMRFFGISTEESGERHVYHLTSESSFGPGAWRIDNSSEVVTLSGVLGRYREGGWPGKILGVYFGCV</sequence>
<dbReference type="PANTHER" id="PTHR47534">
    <property type="entry name" value="YALI0E05731P"/>
    <property type="match status" value="1"/>
</dbReference>
<dbReference type="PANTHER" id="PTHR47534:SF3">
    <property type="entry name" value="ALCOHOL DEHYDROGENASE-LIKE C-TERMINAL DOMAIN-CONTAINING PROTEIN"/>
    <property type="match status" value="1"/>
</dbReference>
<protein>
    <submittedName>
        <fullName evidence="2">Uncharacterized protein</fullName>
    </submittedName>
</protein>
<proteinExistence type="predicted"/>
<evidence type="ECO:0000256" key="1">
    <source>
        <dbReference type="ARBA" id="ARBA00023002"/>
    </source>
</evidence>
<dbReference type="GeneID" id="66983390"/>
<name>A0A7R7VQV5_ASPCH</name>
<reference evidence="2" key="2">
    <citation type="submission" date="2021-02" db="EMBL/GenBank/DDBJ databases">
        <title>Aspergillus chevalieri M1 genome sequence.</title>
        <authorList>
            <person name="Kadooka C."/>
            <person name="Mori K."/>
            <person name="Futagami T."/>
        </authorList>
    </citation>
    <scope>NUCLEOTIDE SEQUENCE</scope>
    <source>
        <strain evidence="2">M1</strain>
    </source>
</reference>
<dbReference type="GO" id="GO:0016491">
    <property type="term" value="F:oxidoreductase activity"/>
    <property type="evidence" value="ECO:0007669"/>
    <property type="project" value="UniProtKB-KW"/>
</dbReference>
<dbReference type="InterPro" id="IPR052228">
    <property type="entry name" value="Sec_Metab_Biosynth_Oxidored"/>
</dbReference>
<dbReference type="Proteomes" id="UP000637239">
    <property type="component" value="Chromosome 5"/>
</dbReference>
<dbReference type="RefSeq" id="XP_043137554.1">
    <property type="nucleotide sequence ID" value="XM_043279923.1"/>
</dbReference>
<keyword evidence="1" id="KW-0560">Oxidoreductase</keyword>
<organism evidence="2 3">
    <name type="scientific">Aspergillus chevalieri</name>
    <name type="common">Eurotium chevalieri</name>
    <dbReference type="NCBI Taxonomy" id="182096"/>
    <lineage>
        <taxon>Eukaryota</taxon>
        <taxon>Fungi</taxon>
        <taxon>Dikarya</taxon>
        <taxon>Ascomycota</taxon>
        <taxon>Pezizomycotina</taxon>
        <taxon>Eurotiomycetes</taxon>
        <taxon>Eurotiomycetidae</taxon>
        <taxon>Eurotiales</taxon>
        <taxon>Aspergillaceae</taxon>
        <taxon>Aspergillus</taxon>
        <taxon>Aspergillus subgen. Aspergillus</taxon>
    </lineage>
</organism>
<dbReference type="EMBL" id="AP024420">
    <property type="protein sequence ID" value="BCR89032.1"/>
    <property type="molecule type" value="Genomic_DNA"/>
</dbReference>
<evidence type="ECO:0000313" key="3">
    <source>
        <dbReference type="Proteomes" id="UP000637239"/>
    </source>
</evidence>
<accession>A0A7R7VQV5</accession>
<evidence type="ECO:0000313" key="2">
    <source>
        <dbReference type="EMBL" id="BCR89032.1"/>
    </source>
</evidence>